<evidence type="ECO:0000256" key="13">
    <source>
        <dbReference type="ARBA" id="ARBA00022915"/>
    </source>
</evidence>
<dbReference type="NCBIfam" id="TIGR00657">
    <property type="entry name" value="asp_kinases"/>
    <property type="match status" value="1"/>
</dbReference>
<comment type="pathway">
    <text evidence="2 17">Amino-acid biosynthesis; L-lysine biosynthesis via DAP pathway; (S)-tetrahydrodipicolinate from L-aspartate: step 1/4.</text>
</comment>
<dbReference type="EC" id="2.7.2.4" evidence="6"/>
<dbReference type="GO" id="GO:0009088">
    <property type="term" value="P:threonine biosynthetic process"/>
    <property type="evidence" value="ECO:0007669"/>
    <property type="project" value="UniProtKB-UniPathway"/>
</dbReference>
<dbReference type="PANTHER" id="PTHR21499">
    <property type="entry name" value="ASPARTATE KINASE"/>
    <property type="match status" value="1"/>
</dbReference>
<dbReference type="GO" id="GO:0019877">
    <property type="term" value="P:diaminopimelate biosynthetic process"/>
    <property type="evidence" value="ECO:0007669"/>
    <property type="project" value="UniProtKB-KW"/>
</dbReference>
<dbReference type="SUPFAM" id="SSF55021">
    <property type="entry name" value="ACT-like"/>
    <property type="match status" value="4"/>
</dbReference>
<evidence type="ECO:0000256" key="6">
    <source>
        <dbReference type="ARBA" id="ARBA00013059"/>
    </source>
</evidence>
<evidence type="ECO:0000256" key="3">
    <source>
        <dbReference type="ARBA" id="ARBA00004986"/>
    </source>
</evidence>
<gene>
    <name evidence="19" type="ORF">CUN59_03165</name>
</gene>
<dbReference type="NCBIfam" id="NF005656">
    <property type="entry name" value="PRK07431.1"/>
    <property type="match status" value="1"/>
</dbReference>
<comment type="similarity">
    <text evidence="5">Belongs to the aspartokinase family.</text>
</comment>
<dbReference type="PROSITE" id="PS51671">
    <property type="entry name" value="ACT"/>
    <property type="match status" value="4"/>
</dbReference>
<dbReference type="Gene3D" id="3.30.2130.10">
    <property type="entry name" value="VC0802-like"/>
    <property type="match status" value="2"/>
</dbReference>
<evidence type="ECO:0000256" key="4">
    <source>
        <dbReference type="ARBA" id="ARBA00005139"/>
    </source>
</evidence>
<evidence type="ECO:0000256" key="17">
    <source>
        <dbReference type="RuleBase" id="RU004249"/>
    </source>
</evidence>
<evidence type="ECO:0000256" key="15">
    <source>
        <dbReference type="ARBA" id="ARBA00047872"/>
    </source>
</evidence>
<evidence type="ECO:0000256" key="1">
    <source>
        <dbReference type="ARBA" id="ARBA00003121"/>
    </source>
</evidence>
<dbReference type="UniPathway" id="UPA00034">
    <property type="reaction ID" value="UER00015"/>
</dbReference>
<dbReference type="Pfam" id="PF01842">
    <property type="entry name" value="ACT"/>
    <property type="match status" value="1"/>
</dbReference>
<dbReference type="EMBL" id="PGEM01000024">
    <property type="protein sequence ID" value="PPJ64653.1"/>
    <property type="molecule type" value="Genomic_DNA"/>
</dbReference>
<dbReference type="GO" id="GO:0009089">
    <property type="term" value="P:lysine biosynthetic process via diaminopimelate"/>
    <property type="evidence" value="ECO:0007669"/>
    <property type="project" value="UniProtKB-UniPathway"/>
</dbReference>
<dbReference type="Pfam" id="PF22468">
    <property type="entry name" value="ACT_9"/>
    <property type="match status" value="3"/>
</dbReference>
<keyword evidence="11 19" id="KW-0418">Kinase</keyword>
<dbReference type="UniPathway" id="UPA00051">
    <property type="reaction ID" value="UER00462"/>
</dbReference>
<dbReference type="InterPro" id="IPR041740">
    <property type="entry name" value="AKii-LysC-BS"/>
</dbReference>
<dbReference type="NCBIfam" id="TIGR00656">
    <property type="entry name" value="asp_kin_monofn"/>
    <property type="match status" value="1"/>
</dbReference>
<keyword evidence="8 19" id="KW-0808">Transferase</keyword>
<dbReference type="CDD" id="cd04913">
    <property type="entry name" value="ACT_AKii-LysC-BS-like_1"/>
    <property type="match status" value="2"/>
</dbReference>
<comment type="catalytic activity">
    <reaction evidence="15">
        <text>L-aspartate + ATP = 4-phospho-L-aspartate + ADP</text>
        <dbReference type="Rhea" id="RHEA:23776"/>
        <dbReference type="ChEBI" id="CHEBI:29991"/>
        <dbReference type="ChEBI" id="CHEBI:30616"/>
        <dbReference type="ChEBI" id="CHEBI:57535"/>
        <dbReference type="ChEBI" id="CHEBI:456216"/>
        <dbReference type="EC" id="2.7.2.4"/>
    </reaction>
</comment>
<dbReference type="GO" id="GO:0009090">
    <property type="term" value="P:homoserine biosynthetic process"/>
    <property type="evidence" value="ECO:0007669"/>
    <property type="project" value="TreeGrafter"/>
</dbReference>
<dbReference type="InterPro" id="IPR054352">
    <property type="entry name" value="ACT_Aspartokinase"/>
</dbReference>
<evidence type="ECO:0000256" key="9">
    <source>
        <dbReference type="ARBA" id="ARBA00022737"/>
    </source>
</evidence>
<dbReference type="UniPathway" id="UPA00050">
    <property type="reaction ID" value="UER00461"/>
</dbReference>
<comment type="pathway">
    <text evidence="3 17">Amino-acid biosynthesis; L-methionine biosynthesis via de novo pathway; L-homoserine from L-aspartate: step 1/3.</text>
</comment>
<keyword evidence="7 17" id="KW-0028">Amino-acid biosynthesis</keyword>
<evidence type="ECO:0000256" key="16">
    <source>
        <dbReference type="ARBA" id="ARBA00063835"/>
    </source>
</evidence>
<dbReference type="InterPro" id="IPR036393">
    <property type="entry name" value="AceGlu_kinase-like_sf"/>
</dbReference>
<evidence type="ECO:0000259" key="18">
    <source>
        <dbReference type="PROSITE" id="PS51671"/>
    </source>
</evidence>
<feature type="domain" description="ACT" evidence="18">
    <location>
        <begin position="531"/>
        <end position="599"/>
    </location>
</feature>
<dbReference type="InterPro" id="IPR001341">
    <property type="entry name" value="Asp_kinase"/>
</dbReference>
<dbReference type="OrthoDB" id="9799110at2"/>
<evidence type="ECO:0000256" key="5">
    <source>
        <dbReference type="ARBA" id="ARBA00010122"/>
    </source>
</evidence>
<dbReference type="GO" id="GO:0004072">
    <property type="term" value="F:aspartate kinase activity"/>
    <property type="evidence" value="ECO:0007669"/>
    <property type="project" value="UniProtKB-EC"/>
</dbReference>
<dbReference type="InterPro" id="IPR005260">
    <property type="entry name" value="Asp_kin_monofn"/>
</dbReference>
<dbReference type="InterPro" id="IPR018042">
    <property type="entry name" value="Aspartate_kinase_CS"/>
</dbReference>
<dbReference type="RefSeq" id="WP_104386464.1">
    <property type="nucleotide sequence ID" value="NZ_PGEM01000024.1"/>
</dbReference>
<evidence type="ECO:0000256" key="12">
    <source>
        <dbReference type="ARBA" id="ARBA00022840"/>
    </source>
</evidence>
<evidence type="ECO:0000256" key="2">
    <source>
        <dbReference type="ARBA" id="ARBA00004766"/>
    </source>
</evidence>
<feature type="domain" description="ACT" evidence="18">
    <location>
        <begin position="273"/>
        <end position="353"/>
    </location>
</feature>
<keyword evidence="13" id="KW-0220">Diaminopimelate biosynthesis</keyword>
<evidence type="ECO:0000256" key="10">
    <source>
        <dbReference type="ARBA" id="ARBA00022741"/>
    </source>
</evidence>
<dbReference type="InterPro" id="IPR001048">
    <property type="entry name" value="Asp/Glu/Uridylate_kinase"/>
</dbReference>
<proteinExistence type="inferred from homology"/>
<reference evidence="19 20" key="1">
    <citation type="submission" date="2018-02" db="EMBL/GenBank/DDBJ databases">
        <title>Discovery of a pederin family compound in a non-symbiotic bloom-forming cyanobacterium.</title>
        <authorList>
            <person name="Kust A."/>
            <person name="Mares J."/>
            <person name="Jokela J."/>
            <person name="Urajova P."/>
            <person name="Hajek J."/>
            <person name="Saurav K."/>
            <person name="Voracova K."/>
            <person name="Fewer D.P."/>
            <person name="Haapaniemi E."/>
            <person name="Permi P."/>
            <person name="Rehakova K."/>
            <person name="Sivonen K."/>
            <person name="Hrouzek P."/>
        </authorList>
    </citation>
    <scope>NUCLEOTIDE SEQUENCE [LARGE SCALE GENOMIC DNA]</scope>
    <source>
        <strain evidence="19 20">CHARLIE-1</strain>
    </source>
</reference>
<evidence type="ECO:0000256" key="11">
    <source>
        <dbReference type="ARBA" id="ARBA00022777"/>
    </source>
</evidence>
<evidence type="ECO:0000256" key="7">
    <source>
        <dbReference type="ARBA" id="ARBA00022605"/>
    </source>
</evidence>
<dbReference type="Proteomes" id="UP000239589">
    <property type="component" value="Unassembled WGS sequence"/>
</dbReference>
<keyword evidence="10" id="KW-0547">Nucleotide-binding</keyword>
<evidence type="ECO:0000256" key="8">
    <source>
        <dbReference type="ARBA" id="ARBA00022679"/>
    </source>
</evidence>
<evidence type="ECO:0000256" key="14">
    <source>
        <dbReference type="ARBA" id="ARBA00023154"/>
    </source>
</evidence>
<dbReference type="CDD" id="cd04261">
    <property type="entry name" value="AAK_AKii-LysC-BS"/>
    <property type="match status" value="1"/>
</dbReference>
<sequence length="599" mass="63643">MALIVQKYGGTSVGSVERIQAVAQRVATTVKAGNSVVVVVSAMGKTTDGLVKLANDISKSPSRREMDMLLSTGEQVTIALLSMALQEIGQPAISMTGAQVGIVTEAEHTRARILHIETERLMRQINQGKVVVVAGFQGISHTEELEITTLGRGGSDTSAVALAAAIGADFCEIYTDVPGILTTDPRLVPEAQLMSEITSDEMLELASLGAKVLHPRAVEIARNYGVPLVVRSSWTDQPGTWVTTPQRQDRPLVNLELARPVDAVEFDMQQAKVALLRVPDRPGVAAQLFGEIAQQDVDVDLIIQSIHEGNSNDIAFTVNTSILKRAESVSSAIAPALRKNHDSDEAEVLVDKDTAKVSIVGAGMIGRPGVAAQMFQTLAAAGVNIQMISTSEVKVSCVVDAEDCDRAIAALCNTFEISCSSTTLSYASAKAPAVRGVALDVNQAQIAIRQLPNRPGIAAKLFGFLAESNISVDMIIQSQRCRIVNGVPHRDIAFTVARMDAENAQQKLKQAAQEFGWGEVILDSAIAKVSIVGSGMLGQPGIAAKMFTALAQNHINIQMIATSEIKISCVVSQDEGVKALQVIHTAFELAGTEKFVVPA</sequence>
<dbReference type="NCBIfam" id="NF005155">
    <property type="entry name" value="PRK06635.1-4"/>
    <property type="match status" value="1"/>
</dbReference>
<dbReference type="GO" id="GO:0005524">
    <property type="term" value="F:ATP binding"/>
    <property type="evidence" value="ECO:0007669"/>
    <property type="project" value="UniProtKB-KW"/>
</dbReference>
<feature type="domain" description="ACT" evidence="18">
    <location>
        <begin position="446"/>
        <end position="523"/>
    </location>
</feature>
<dbReference type="NCBIfam" id="NF005154">
    <property type="entry name" value="PRK06635.1-2"/>
    <property type="match status" value="1"/>
</dbReference>
<comment type="caution">
    <text evidence="19">The sequence shown here is derived from an EMBL/GenBank/DDBJ whole genome shotgun (WGS) entry which is preliminary data.</text>
</comment>
<dbReference type="Gene3D" id="3.40.1160.10">
    <property type="entry name" value="Acetylglutamate kinase-like"/>
    <property type="match status" value="1"/>
</dbReference>
<dbReference type="InterPro" id="IPR002912">
    <property type="entry name" value="ACT_dom"/>
</dbReference>
<dbReference type="CDD" id="cd04923">
    <property type="entry name" value="ACT_AK-LysC-DapG-like_2"/>
    <property type="match status" value="2"/>
</dbReference>
<name>A0A2S6CY18_9CYAN</name>
<comment type="subunit">
    <text evidence="16">Tetramer consisting of 2 isoforms Alpha (catalytic and regulation) and of a homodimer of 2 isoforms Beta (regulation).</text>
</comment>
<feature type="domain" description="ACT" evidence="18">
    <location>
        <begin position="359"/>
        <end position="427"/>
    </location>
</feature>
<dbReference type="GO" id="GO:0005829">
    <property type="term" value="C:cytosol"/>
    <property type="evidence" value="ECO:0007669"/>
    <property type="project" value="TreeGrafter"/>
</dbReference>
<keyword evidence="14" id="KW-0457">Lysine biosynthesis</keyword>
<dbReference type="SUPFAM" id="SSF53633">
    <property type="entry name" value="Carbamate kinase-like"/>
    <property type="match status" value="1"/>
</dbReference>
<keyword evidence="12" id="KW-0067">ATP-binding</keyword>
<keyword evidence="9" id="KW-0677">Repeat</keyword>
<organism evidence="19 20">
    <name type="scientific">Cuspidothrix issatschenkoi CHARLIE-1</name>
    <dbReference type="NCBI Taxonomy" id="2052836"/>
    <lineage>
        <taxon>Bacteria</taxon>
        <taxon>Bacillati</taxon>
        <taxon>Cyanobacteriota</taxon>
        <taxon>Cyanophyceae</taxon>
        <taxon>Nostocales</taxon>
        <taxon>Aphanizomenonaceae</taxon>
        <taxon>Cuspidothrix</taxon>
    </lineage>
</organism>
<dbReference type="PROSITE" id="PS00324">
    <property type="entry name" value="ASPARTOKINASE"/>
    <property type="match status" value="1"/>
</dbReference>
<dbReference type="PANTHER" id="PTHR21499:SF3">
    <property type="entry name" value="ASPARTOKINASE"/>
    <property type="match status" value="1"/>
</dbReference>
<evidence type="ECO:0000313" key="19">
    <source>
        <dbReference type="EMBL" id="PPJ64653.1"/>
    </source>
</evidence>
<keyword evidence="20" id="KW-1185">Reference proteome</keyword>
<comment type="function">
    <text evidence="1">Catalyzes the phosphorylation of the beta-carboxyl group of aspartic acid with ATP to yield 4-phospho-L-aspartate, which is involved in the branched biosynthetic pathway leading to the biosynthesis of amino acids threonine, isoleucine and methionine.</text>
</comment>
<protein>
    <recommendedName>
        <fullName evidence="6">aspartate kinase</fullName>
        <ecNumber evidence="6">2.7.2.4</ecNumber>
    </recommendedName>
</protein>
<dbReference type="Pfam" id="PF00696">
    <property type="entry name" value="AA_kinase"/>
    <property type="match status" value="1"/>
</dbReference>
<evidence type="ECO:0000313" key="20">
    <source>
        <dbReference type="Proteomes" id="UP000239589"/>
    </source>
</evidence>
<comment type="pathway">
    <text evidence="4 17">Amino-acid biosynthesis; L-threonine biosynthesis; L-threonine from L-aspartate: step 1/5.</text>
</comment>
<accession>A0A2S6CY18</accession>
<dbReference type="AlphaFoldDB" id="A0A2S6CY18"/>
<dbReference type="FunFam" id="3.40.1160.10:FF:000002">
    <property type="entry name" value="Aspartokinase"/>
    <property type="match status" value="1"/>
</dbReference>
<dbReference type="InterPro" id="IPR045865">
    <property type="entry name" value="ACT-like_dom_sf"/>
</dbReference>
<dbReference type="FunFam" id="3.30.2130.10:FF:000001">
    <property type="entry name" value="Bifunctional aspartokinase/homoserine dehydrogenase"/>
    <property type="match status" value="2"/>
</dbReference>